<accession>A0AAV5JNB0</accession>
<dbReference type="Proteomes" id="UP001054252">
    <property type="component" value="Unassembled WGS sequence"/>
</dbReference>
<feature type="compositionally biased region" description="Polar residues" evidence="1">
    <location>
        <begin position="15"/>
        <end position="24"/>
    </location>
</feature>
<name>A0AAV5JNB0_9ROSI</name>
<evidence type="ECO:0000313" key="3">
    <source>
        <dbReference type="Proteomes" id="UP001054252"/>
    </source>
</evidence>
<organism evidence="2 3">
    <name type="scientific">Rubroshorea leprosula</name>
    <dbReference type="NCBI Taxonomy" id="152421"/>
    <lineage>
        <taxon>Eukaryota</taxon>
        <taxon>Viridiplantae</taxon>
        <taxon>Streptophyta</taxon>
        <taxon>Embryophyta</taxon>
        <taxon>Tracheophyta</taxon>
        <taxon>Spermatophyta</taxon>
        <taxon>Magnoliopsida</taxon>
        <taxon>eudicotyledons</taxon>
        <taxon>Gunneridae</taxon>
        <taxon>Pentapetalae</taxon>
        <taxon>rosids</taxon>
        <taxon>malvids</taxon>
        <taxon>Malvales</taxon>
        <taxon>Dipterocarpaceae</taxon>
        <taxon>Rubroshorea</taxon>
    </lineage>
</organism>
<protein>
    <submittedName>
        <fullName evidence="2">Uncharacterized protein</fullName>
    </submittedName>
</protein>
<sequence length="91" mass="9650">MNPVSKQQGLVHWNPTGSCRTKQLGSGKPSLLGLVGTQPAWSRRNLPLLGSRRPSQAGFVAAIRIQPGGDPGSAALKYLLSQTLQTCLAAW</sequence>
<dbReference type="AlphaFoldDB" id="A0AAV5JNB0"/>
<proteinExistence type="predicted"/>
<reference evidence="2 3" key="1">
    <citation type="journal article" date="2021" name="Commun. Biol.">
        <title>The genome of Shorea leprosula (Dipterocarpaceae) highlights the ecological relevance of drought in aseasonal tropical rainforests.</title>
        <authorList>
            <person name="Ng K.K.S."/>
            <person name="Kobayashi M.J."/>
            <person name="Fawcett J.A."/>
            <person name="Hatakeyama M."/>
            <person name="Paape T."/>
            <person name="Ng C.H."/>
            <person name="Ang C.C."/>
            <person name="Tnah L.H."/>
            <person name="Lee C.T."/>
            <person name="Nishiyama T."/>
            <person name="Sese J."/>
            <person name="O'Brien M.J."/>
            <person name="Copetti D."/>
            <person name="Mohd Noor M.I."/>
            <person name="Ong R.C."/>
            <person name="Putra M."/>
            <person name="Sireger I.Z."/>
            <person name="Indrioko S."/>
            <person name="Kosugi Y."/>
            <person name="Izuno A."/>
            <person name="Isagi Y."/>
            <person name="Lee S.L."/>
            <person name="Shimizu K.K."/>
        </authorList>
    </citation>
    <scope>NUCLEOTIDE SEQUENCE [LARGE SCALE GENOMIC DNA]</scope>
    <source>
        <strain evidence="2">214</strain>
    </source>
</reference>
<dbReference type="EMBL" id="BPVZ01000040">
    <property type="protein sequence ID" value="GKV14241.1"/>
    <property type="molecule type" value="Genomic_DNA"/>
</dbReference>
<evidence type="ECO:0000256" key="1">
    <source>
        <dbReference type="SAM" id="MobiDB-lite"/>
    </source>
</evidence>
<comment type="caution">
    <text evidence="2">The sequence shown here is derived from an EMBL/GenBank/DDBJ whole genome shotgun (WGS) entry which is preliminary data.</text>
</comment>
<feature type="region of interest" description="Disordered" evidence="1">
    <location>
        <begin position="1"/>
        <end position="25"/>
    </location>
</feature>
<evidence type="ECO:0000313" key="2">
    <source>
        <dbReference type="EMBL" id="GKV14241.1"/>
    </source>
</evidence>
<keyword evidence="3" id="KW-1185">Reference proteome</keyword>
<gene>
    <name evidence="2" type="ORF">SLEP1_g25143</name>
</gene>